<evidence type="ECO:0000259" key="1">
    <source>
        <dbReference type="Pfam" id="PF04248"/>
    </source>
</evidence>
<dbReference type="Proteomes" id="UP000237752">
    <property type="component" value="Unassembled WGS sequence"/>
</dbReference>
<name>A0A2T0Z5S5_9ACTN</name>
<dbReference type="Gene3D" id="2.170.150.40">
    <property type="entry name" value="Domain of unknown function (DUF427)"/>
    <property type="match status" value="2"/>
</dbReference>
<keyword evidence="3" id="KW-1185">Reference proteome</keyword>
<comment type="caution">
    <text evidence="2">The sequence shown here is derived from an EMBL/GenBank/DDBJ whole genome shotgun (WGS) entry which is preliminary data.</text>
</comment>
<gene>
    <name evidence="2" type="ORF">CLV47_1277</name>
</gene>
<evidence type="ECO:0000313" key="2">
    <source>
        <dbReference type="EMBL" id="PRZ31672.1"/>
    </source>
</evidence>
<dbReference type="EMBL" id="PVUE01000027">
    <property type="protein sequence ID" value="PRZ31672.1"/>
    <property type="molecule type" value="Genomic_DNA"/>
</dbReference>
<dbReference type="InterPro" id="IPR007361">
    <property type="entry name" value="DUF427"/>
</dbReference>
<dbReference type="Pfam" id="PF04248">
    <property type="entry name" value="NTP_transf_9"/>
    <property type="match status" value="1"/>
</dbReference>
<proteinExistence type="predicted"/>
<organism evidence="2 3">
    <name type="scientific">Antricoccus suffuscus</name>
    <dbReference type="NCBI Taxonomy" id="1629062"/>
    <lineage>
        <taxon>Bacteria</taxon>
        <taxon>Bacillati</taxon>
        <taxon>Actinomycetota</taxon>
        <taxon>Actinomycetes</taxon>
        <taxon>Geodermatophilales</taxon>
        <taxon>Antricoccaceae</taxon>
        <taxon>Antricoccus</taxon>
    </lineage>
</organism>
<protein>
    <submittedName>
        <fullName evidence="2">Uncharacterized protein (DUF427 family)</fullName>
    </submittedName>
</protein>
<dbReference type="InterPro" id="IPR038694">
    <property type="entry name" value="DUF427_sf"/>
</dbReference>
<sequence>MAPHVGGDFKYISVTSRRTAAVPKRVEIAHTDQMTVYTEHGEKWVRAYVGETAVVDSRAPMIFKEPAFPIPWYAFTGADIRRDLLRPAVGAPPTEPSFFLPRGPVAQWFDLEIEGRVVPHAAWIRDDPALRDRYIFSWQPGVLDRWMEEDEEVRGHPRDPRKRVEAIASSRRIEISANGRALARSARPVLLFETDLPIRFYLPREDVDFAALTASTNSSHCPYKGDADQYWDAGELRNVAWSYSAPYRAVGNIAGMVAFYNEIVDVTIDGVPQARPDSVFSDPANRPN</sequence>
<reference evidence="2 3" key="1">
    <citation type="submission" date="2018-03" db="EMBL/GenBank/DDBJ databases">
        <title>Genomic Encyclopedia of Archaeal and Bacterial Type Strains, Phase II (KMG-II): from individual species to whole genera.</title>
        <authorList>
            <person name="Goeker M."/>
        </authorList>
    </citation>
    <scope>NUCLEOTIDE SEQUENCE [LARGE SCALE GENOMIC DNA]</scope>
    <source>
        <strain evidence="2 3">DSM 100065</strain>
    </source>
</reference>
<dbReference type="PANTHER" id="PTHR34310:SF9">
    <property type="entry name" value="BLR5716 PROTEIN"/>
    <property type="match status" value="1"/>
</dbReference>
<accession>A0A2T0Z5S5</accession>
<dbReference type="AlphaFoldDB" id="A0A2T0Z5S5"/>
<feature type="domain" description="DUF427" evidence="1">
    <location>
        <begin position="174"/>
        <end position="262"/>
    </location>
</feature>
<dbReference type="PANTHER" id="PTHR34310">
    <property type="entry name" value="DUF427 DOMAIN PROTEIN (AFU_ORTHOLOGUE AFUA_3G02220)"/>
    <property type="match status" value="1"/>
</dbReference>
<evidence type="ECO:0000313" key="3">
    <source>
        <dbReference type="Proteomes" id="UP000237752"/>
    </source>
</evidence>